<feature type="domain" description="EamA" evidence="13">
    <location>
        <begin position="7"/>
        <end position="131"/>
    </location>
</feature>
<evidence type="ECO:0000256" key="3">
    <source>
        <dbReference type="ARBA" id="ARBA00022475"/>
    </source>
</evidence>
<feature type="transmembrane region" description="Helical" evidence="12">
    <location>
        <begin position="30"/>
        <end position="51"/>
    </location>
</feature>
<keyword evidence="10" id="KW-0443">Lipid metabolism</keyword>
<dbReference type="GO" id="GO:0022857">
    <property type="term" value="F:transmembrane transporter activity"/>
    <property type="evidence" value="ECO:0007669"/>
    <property type="project" value="InterPro"/>
</dbReference>
<keyword evidence="8" id="KW-0448">Lipopolysaccharide biosynthesis</keyword>
<keyword evidence="11 12" id="KW-0472">Membrane</keyword>
<keyword evidence="5" id="KW-0997">Cell inner membrane</keyword>
<dbReference type="RefSeq" id="WP_029093779.1">
    <property type="nucleotide sequence ID" value="NZ_BRLG01000028.1"/>
</dbReference>
<evidence type="ECO:0000256" key="10">
    <source>
        <dbReference type="ARBA" id="ARBA00023098"/>
    </source>
</evidence>
<dbReference type="InterPro" id="IPR000390">
    <property type="entry name" value="Small_drug/metabolite_transptr"/>
</dbReference>
<reference evidence="15 17" key="3">
    <citation type="submission" date="2019-03" db="EMBL/GenBank/DDBJ databases">
        <authorList>
            <consortium name="Pathogen Informatics"/>
        </authorList>
    </citation>
    <scope>NUCLEOTIDE SEQUENCE [LARGE SCALE GENOMIC DNA]</scope>
    <source>
        <strain evidence="15 17">NCTC12282</strain>
    </source>
</reference>
<dbReference type="Proteomes" id="UP000373449">
    <property type="component" value="Unassembled WGS sequence"/>
</dbReference>
<dbReference type="GO" id="GO:0009103">
    <property type="term" value="P:lipopolysaccharide biosynthetic process"/>
    <property type="evidence" value="ECO:0007669"/>
    <property type="project" value="UniProtKB-KW"/>
</dbReference>
<evidence type="ECO:0000256" key="4">
    <source>
        <dbReference type="ARBA" id="ARBA00022516"/>
    </source>
</evidence>
<feature type="transmembrane region" description="Helical" evidence="12">
    <location>
        <begin position="58"/>
        <end position="81"/>
    </location>
</feature>
<protein>
    <submittedName>
        <fullName evidence="14">EamA family transporter</fullName>
    </submittedName>
    <submittedName>
        <fullName evidence="15">Predicted permease, DMT superfamily</fullName>
    </submittedName>
</protein>
<accession>A0A2C6DH29</accession>
<dbReference type="SUPFAM" id="SSF103481">
    <property type="entry name" value="Multidrug resistance efflux transporter EmrE"/>
    <property type="match status" value="2"/>
</dbReference>
<keyword evidence="6" id="KW-0441">Lipid A biosynthesis</keyword>
<reference evidence="16" key="1">
    <citation type="submission" date="2017-09" db="EMBL/GenBank/DDBJ databases">
        <title>FDA dAtabase for Regulatory Grade micrObial Sequences (FDA-ARGOS): Supporting development and validation of Infectious Disease Dx tests.</title>
        <authorList>
            <person name="Minogue T."/>
            <person name="Wolcott M."/>
            <person name="Wasieloski L."/>
            <person name="Aguilar W."/>
            <person name="Moore D."/>
            <person name="Tallon L."/>
            <person name="Sadzewicz L."/>
            <person name="Ott S."/>
            <person name="Zhao X."/>
            <person name="Nagaraj S."/>
            <person name="Vavikolanu K."/>
            <person name="Aluvathingal J."/>
            <person name="Nadendla S."/>
            <person name="Sichtig H."/>
        </authorList>
    </citation>
    <scope>NUCLEOTIDE SEQUENCE [LARGE SCALE GENOMIC DNA]</scope>
    <source>
        <strain evidence="16">FDAARGOS_387</strain>
    </source>
</reference>
<evidence type="ECO:0000256" key="7">
    <source>
        <dbReference type="ARBA" id="ARBA00022692"/>
    </source>
</evidence>
<keyword evidence="9 12" id="KW-1133">Transmembrane helix</keyword>
<dbReference type="PANTHER" id="PTHR30561">
    <property type="entry name" value="SMR FAMILY PROTON-DEPENDENT DRUG EFFLUX TRANSPORTER SUGE"/>
    <property type="match status" value="1"/>
</dbReference>
<evidence type="ECO:0000256" key="9">
    <source>
        <dbReference type="ARBA" id="ARBA00022989"/>
    </source>
</evidence>
<dbReference type="GO" id="GO:0005886">
    <property type="term" value="C:plasma membrane"/>
    <property type="evidence" value="ECO:0007669"/>
    <property type="project" value="UniProtKB-SubCell"/>
</dbReference>
<evidence type="ECO:0000256" key="5">
    <source>
        <dbReference type="ARBA" id="ARBA00022519"/>
    </source>
</evidence>
<dbReference type="Gene3D" id="1.10.3730.20">
    <property type="match status" value="2"/>
</dbReference>
<dbReference type="Pfam" id="PF00892">
    <property type="entry name" value="EamA"/>
    <property type="match status" value="2"/>
</dbReference>
<keyword evidence="4" id="KW-0444">Lipid biosynthesis</keyword>
<evidence type="ECO:0000256" key="8">
    <source>
        <dbReference type="ARBA" id="ARBA00022985"/>
    </source>
</evidence>
<evidence type="ECO:0000256" key="1">
    <source>
        <dbReference type="ARBA" id="ARBA00004651"/>
    </source>
</evidence>
<dbReference type="InterPro" id="IPR037185">
    <property type="entry name" value="EmrE-like"/>
</dbReference>
<keyword evidence="7 12" id="KW-0812">Transmembrane</keyword>
<dbReference type="InterPro" id="IPR000620">
    <property type="entry name" value="EamA_dom"/>
</dbReference>
<evidence type="ECO:0000313" key="16">
    <source>
        <dbReference type="Proteomes" id="UP000224974"/>
    </source>
</evidence>
<sequence length="281" mass="30525">MTTFLFLSVLAAALLHAGWNAIVKFGPDRFLGVALVAFFSGIISTIGLFFVELPAWDSFPWLALSMLFHTGYCLFLSRAYVSGDLGQVYPIARGSAPLLAALLSWLILKEVPPVLGMLGAVLLVSGVLLMAVSGRKTASRMSRKTLIYALITAMFTACYTLSDGAGSRASMNPLSYTLWLFAINGWVMGLIMYWKYKSSSWQRIKAHWQPGMIGGAMSLISYGIAIWAMSQAPIAMVAALRETSVLFAMVISVYFLKEPLGKMRAISGLVIVTGVIITRLG</sequence>
<evidence type="ECO:0000313" key="14">
    <source>
        <dbReference type="EMBL" id="PHI28517.1"/>
    </source>
</evidence>
<dbReference type="AlphaFoldDB" id="A0A2C6DH29"/>
<evidence type="ECO:0000313" key="15">
    <source>
        <dbReference type="EMBL" id="VFS46461.1"/>
    </source>
</evidence>
<dbReference type="OrthoDB" id="9783707at2"/>
<dbReference type="EMBL" id="PDDX01000001">
    <property type="protein sequence ID" value="PHI28517.1"/>
    <property type="molecule type" value="Genomic_DNA"/>
</dbReference>
<keyword evidence="16" id="KW-1185">Reference proteome</keyword>
<dbReference type="Proteomes" id="UP000224974">
    <property type="component" value="Unassembled WGS sequence"/>
</dbReference>
<evidence type="ECO:0000256" key="12">
    <source>
        <dbReference type="SAM" id="Phobius"/>
    </source>
</evidence>
<reference evidence="14" key="2">
    <citation type="submission" date="2017-09" db="EMBL/GenBank/DDBJ databases">
        <title>FDA dAtabase for Regulatory Grade micrObial Sequences (FDA-ARGOS): Supporting development and validation of Infectious Disease Dx tests.</title>
        <authorList>
            <person name="Minogue T."/>
            <person name="Wolcott M."/>
            <person name="Wasieloski L."/>
            <person name="Aguilar W."/>
            <person name="Moore D."/>
            <person name="Tallon L.J."/>
            <person name="Sadzewicz L."/>
            <person name="Ott S."/>
            <person name="Zhao X."/>
            <person name="Nagaraj S."/>
            <person name="Vavikolanu K."/>
            <person name="Aluvathingal J."/>
            <person name="Nadendla S."/>
            <person name="Sichtig H."/>
        </authorList>
    </citation>
    <scope>NUCLEOTIDE SEQUENCE</scope>
    <source>
        <strain evidence="14">FDAARGOS_387</strain>
    </source>
</reference>
<feature type="transmembrane region" description="Helical" evidence="12">
    <location>
        <begin position="145"/>
        <end position="162"/>
    </location>
</feature>
<gene>
    <name evidence="14" type="ORF">CRN84_03810</name>
    <name evidence="15" type="ORF">NCTC12282_01370</name>
</gene>
<comment type="subcellular location">
    <subcellularLocation>
        <location evidence="1">Cell membrane</location>
        <topology evidence="1">Multi-pass membrane protein</topology>
    </subcellularLocation>
</comment>
<feature type="transmembrane region" description="Helical" evidence="12">
    <location>
        <begin position="234"/>
        <end position="256"/>
    </location>
</feature>
<evidence type="ECO:0000256" key="6">
    <source>
        <dbReference type="ARBA" id="ARBA00022556"/>
    </source>
</evidence>
<feature type="transmembrane region" description="Helical" evidence="12">
    <location>
        <begin position="114"/>
        <end position="133"/>
    </location>
</feature>
<dbReference type="STRING" id="1111728.GCA_000427805_04489"/>
<feature type="transmembrane region" description="Helical" evidence="12">
    <location>
        <begin position="206"/>
        <end position="228"/>
    </location>
</feature>
<evidence type="ECO:0000313" key="17">
    <source>
        <dbReference type="Proteomes" id="UP000373449"/>
    </source>
</evidence>
<name>A0A2C6DH29_9GAMM</name>
<dbReference type="PANTHER" id="PTHR30561:SF9">
    <property type="entry name" value="4-AMINO-4-DEOXY-L-ARABINOSE-PHOSPHOUNDECAPRENOL FLIPPASE SUBUNIT ARNF-RELATED"/>
    <property type="match status" value="1"/>
</dbReference>
<feature type="domain" description="EamA" evidence="13">
    <location>
        <begin position="145"/>
        <end position="278"/>
    </location>
</feature>
<keyword evidence="3" id="KW-1003">Cell membrane</keyword>
<organism evidence="14 16">
    <name type="scientific">Budvicia aquatica</name>
    <dbReference type="NCBI Taxonomy" id="82979"/>
    <lineage>
        <taxon>Bacteria</taxon>
        <taxon>Pseudomonadati</taxon>
        <taxon>Pseudomonadota</taxon>
        <taxon>Gammaproteobacteria</taxon>
        <taxon>Enterobacterales</taxon>
        <taxon>Budviciaceae</taxon>
        <taxon>Budvicia</taxon>
    </lineage>
</organism>
<feature type="transmembrane region" description="Helical" evidence="12">
    <location>
        <begin position="174"/>
        <end position="194"/>
    </location>
</feature>
<dbReference type="EMBL" id="CAADJA010000002">
    <property type="protein sequence ID" value="VFS46461.1"/>
    <property type="molecule type" value="Genomic_DNA"/>
</dbReference>
<proteinExistence type="predicted"/>
<dbReference type="GO" id="GO:0009245">
    <property type="term" value="P:lipid A biosynthetic process"/>
    <property type="evidence" value="ECO:0007669"/>
    <property type="project" value="UniProtKB-KW"/>
</dbReference>
<evidence type="ECO:0000256" key="2">
    <source>
        <dbReference type="ARBA" id="ARBA00022448"/>
    </source>
</evidence>
<evidence type="ECO:0000259" key="13">
    <source>
        <dbReference type="Pfam" id="PF00892"/>
    </source>
</evidence>
<evidence type="ECO:0000256" key="11">
    <source>
        <dbReference type="ARBA" id="ARBA00023136"/>
    </source>
</evidence>
<keyword evidence="2" id="KW-0813">Transport</keyword>